<sequence>MSLIGFRREEGEIEYLEEVEYSEEHLEDDLHEVIQSDPRLVMGTLTSRENSVLGSKMQLPTGKELDLLVCDEQGTLTTIEFKRDRSPRSAVTQLFDYASSLSRLTQEQFFELTNYESLDELYEAFDHEEDSEFDIGNFEKEFEDALESPQLMLVAYTITDDVRRMTRWLREAHDLKINCVEFDYYEKDDAEMFVPTIIGIEETQEIKEREESPKQKKYRRFHGELLERFNQKLPHVTGKSASSRNYLTLPTGDKDVELVWEFKGSPGEKELRVVMNFRYDDGERNKELLEKVLSTVEEGSLDIPEEIHSEDYGSSGYARFYITQGVGQLDDALEDEELKTWAVDRMVDFYEQLTPILDQDLGDSTSIQ</sequence>
<dbReference type="RefSeq" id="WP_336350465.1">
    <property type="nucleotide sequence ID" value="NZ_JAZAQL010000002.1"/>
</dbReference>
<gene>
    <name evidence="1" type="ORF">ACFQGB_11595</name>
</gene>
<dbReference type="EMBL" id="JBHSXN010000002">
    <property type="protein sequence ID" value="MFC6953507.1"/>
    <property type="molecule type" value="Genomic_DNA"/>
</dbReference>
<organism evidence="1 2">
    <name type="scientific">Halorubellus litoreus</name>
    <dbReference type="NCBI Taxonomy" id="755308"/>
    <lineage>
        <taxon>Archaea</taxon>
        <taxon>Methanobacteriati</taxon>
        <taxon>Methanobacteriota</taxon>
        <taxon>Stenosarchaea group</taxon>
        <taxon>Halobacteria</taxon>
        <taxon>Halobacteriales</taxon>
        <taxon>Halorubellaceae</taxon>
        <taxon>Halorubellus</taxon>
    </lineage>
</organism>
<dbReference type="AlphaFoldDB" id="A0ABD5VK05"/>
<reference evidence="1 2" key="1">
    <citation type="journal article" date="2019" name="Int. J. Syst. Evol. Microbiol.">
        <title>The Global Catalogue of Microorganisms (GCM) 10K type strain sequencing project: providing services to taxonomists for standard genome sequencing and annotation.</title>
        <authorList>
            <consortium name="The Broad Institute Genomics Platform"/>
            <consortium name="The Broad Institute Genome Sequencing Center for Infectious Disease"/>
            <person name="Wu L."/>
            <person name="Ma J."/>
        </authorList>
    </citation>
    <scope>NUCLEOTIDE SEQUENCE [LARGE SCALE GENOMIC DNA]</scope>
    <source>
        <strain evidence="1 2">GX26</strain>
    </source>
</reference>
<evidence type="ECO:0000313" key="1">
    <source>
        <dbReference type="EMBL" id="MFC6953507.1"/>
    </source>
</evidence>
<keyword evidence="2" id="KW-1185">Reference proteome</keyword>
<protein>
    <submittedName>
        <fullName evidence="1">DUF4268 domain-containing protein</fullName>
    </submittedName>
</protein>
<dbReference type="Proteomes" id="UP001596395">
    <property type="component" value="Unassembled WGS sequence"/>
</dbReference>
<accession>A0ABD5VK05</accession>
<dbReference type="Gene3D" id="3.40.1350.10">
    <property type="match status" value="1"/>
</dbReference>
<dbReference type="InterPro" id="IPR011856">
    <property type="entry name" value="tRNA_endonuc-like_dom_sf"/>
</dbReference>
<evidence type="ECO:0000313" key="2">
    <source>
        <dbReference type="Proteomes" id="UP001596395"/>
    </source>
</evidence>
<name>A0ABD5VK05_9EURY</name>
<proteinExistence type="predicted"/>
<comment type="caution">
    <text evidence="1">The sequence shown here is derived from an EMBL/GenBank/DDBJ whole genome shotgun (WGS) entry which is preliminary data.</text>
</comment>